<dbReference type="SUPFAM" id="SSF52540">
    <property type="entry name" value="P-loop containing nucleoside triphosphate hydrolases"/>
    <property type="match status" value="1"/>
</dbReference>
<proteinExistence type="inferred from homology"/>
<keyword evidence="1" id="KW-0547">Nucleotide-binding</keyword>
<feature type="transmembrane region" description="Helical" evidence="5">
    <location>
        <begin position="446"/>
        <end position="467"/>
    </location>
</feature>
<feature type="domain" description="GB1/RHD3-type G" evidence="6">
    <location>
        <begin position="53"/>
        <end position="296"/>
    </location>
</feature>
<protein>
    <recommendedName>
        <fullName evidence="6">GB1/RHD3-type G domain-containing protein</fullName>
    </recommendedName>
</protein>
<keyword evidence="5" id="KW-0472">Membrane</keyword>
<evidence type="ECO:0000256" key="1">
    <source>
        <dbReference type="ARBA" id="ARBA00022741"/>
    </source>
</evidence>
<dbReference type="InterPro" id="IPR030386">
    <property type="entry name" value="G_GB1_RHD3_dom"/>
</dbReference>
<dbReference type="Pfam" id="PF02263">
    <property type="entry name" value="GBP"/>
    <property type="match status" value="1"/>
</dbReference>
<dbReference type="VEuPathDB" id="VectorBase:HLOH_041240"/>
<evidence type="ECO:0000256" key="5">
    <source>
        <dbReference type="SAM" id="Phobius"/>
    </source>
</evidence>
<dbReference type="PANTHER" id="PTHR10751">
    <property type="entry name" value="GUANYLATE BINDING PROTEIN"/>
    <property type="match status" value="1"/>
</dbReference>
<keyword evidence="2" id="KW-0378">Hydrolase</keyword>
<comment type="similarity">
    <text evidence="4">Belongs to the TRAFAC class dynamin-like GTPase superfamily. GB1/RHD3 GTPase family.</text>
</comment>
<evidence type="ECO:0000259" key="6">
    <source>
        <dbReference type="PROSITE" id="PS51715"/>
    </source>
</evidence>
<feature type="transmembrane region" description="Helical" evidence="5">
    <location>
        <begin position="479"/>
        <end position="497"/>
    </location>
</feature>
<keyword evidence="5" id="KW-0812">Transmembrane</keyword>
<organism evidence="7 8">
    <name type="scientific">Haemaphysalis longicornis</name>
    <name type="common">Bush tick</name>
    <dbReference type="NCBI Taxonomy" id="44386"/>
    <lineage>
        <taxon>Eukaryota</taxon>
        <taxon>Metazoa</taxon>
        <taxon>Ecdysozoa</taxon>
        <taxon>Arthropoda</taxon>
        <taxon>Chelicerata</taxon>
        <taxon>Arachnida</taxon>
        <taxon>Acari</taxon>
        <taxon>Parasitiformes</taxon>
        <taxon>Ixodida</taxon>
        <taxon>Ixodoidea</taxon>
        <taxon>Ixodidae</taxon>
        <taxon>Haemaphysalinae</taxon>
        <taxon>Haemaphysalis</taxon>
    </lineage>
</organism>
<reference evidence="7 8" key="1">
    <citation type="journal article" date="2020" name="Cell">
        <title>Large-Scale Comparative Analyses of Tick Genomes Elucidate Their Genetic Diversity and Vector Capacities.</title>
        <authorList>
            <consortium name="Tick Genome and Microbiome Consortium (TIGMIC)"/>
            <person name="Jia N."/>
            <person name="Wang J."/>
            <person name="Shi W."/>
            <person name="Du L."/>
            <person name="Sun Y."/>
            <person name="Zhan W."/>
            <person name="Jiang J.F."/>
            <person name="Wang Q."/>
            <person name="Zhang B."/>
            <person name="Ji P."/>
            <person name="Bell-Sakyi L."/>
            <person name="Cui X.M."/>
            <person name="Yuan T.T."/>
            <person name="Jiang B.G."/>
            <person name="Yang W.F."/>
            <person name="Lam T.T."/>
            <person name="Chang Q.C."/>
            <person name="Ding S.J."/>
            <person name="Wang X.J."/>
            <person name="Zhu J.G."/>
            <person name="Ruan X.D."/>
            <person name="Zhao L."/>
            <person name="Wei J.T."/>
            <person name="Ye R.Z."/>
            <person name="Que T.C."/>
            <person name="Du C.H."/>
            <person name="Zhou Y.H."/>
            <person name="Cheng J.X."/>
            <person name="Dai P.F."/>
            <person name="Guo W.B."/>
            <person name="Han X.H."/>
            <person name="Huang E.J."/>
            <person name="Li L.F."/>
            <person name="Wei W."/>
            <person name="Gao Y.C."/>
            <person name="Liu J.Z."/>
            <person name="Shao H.Z."/>
            <person name="Wang X."/>
            <person name="Wang C.C."/>
            <person name="Yang T.C."/>
            <person name="Huo Q.B."/>
            <person name="Li W."/>
            <person name="Chen H.Y."/>
            <person name="Chen S.E."/>
            <person name="Zhou L.G."/>
            <person name="Ni X.B."/>
            <person name="Tian J.H."/>
            <person name="Sheng Y."/>
            <person name="Liu T."/>
            <person name="Pan Y.S."/>
            <person name="Xia L.Y."/>
            <person name="Li J."/>
            <person name="Zhao F."/>
            <person name="Cao W.C."/>
        </authorList>
    </citation>
    <scope>NUCLEOTIDE SEQUENCE [LARGE SCALE GENOMIC DNA]</scope>
    <source>
        <strain evidence="7">HaeL-2018</strain>
    </source>
</reference>
<dbReference type="PROSITE" id="PS51715">
    <property type="entry name" value="G_GB1_RHD3"/>
    <property type="match status" value="1"/>
</dbReference>
<dbReference type="GO" id="GO:0005525">
    <property type="term" value="F:GTP binding"/>
    <property type="evidence" value="ECO:0007669"/>
    <property type="project" value="UniProtKB-KW"/>
</dbReference>
<dbReference type="OrthoDB" id="7788754at2759"/>
<evidence type="ECO:0000256" key="4">
    <source>
        <dbReference type="PROSITE-ProRule" id="PRU01052"/>
    </source>
</evidence>
<dbReference type="InterPro" id="IPR036543">
    <property type="entry name" value="Guanylate-bd_C_sf"/>
</dbReference>
<evidence type="ECO:0000313" key="7">
    <source>
        <dbReference type="EMBL" id="KAH9384683.1"/>
    </source>
</evidence>
<dbReference type="SUPFAM" id="SSF48340">
    <property type="entry name" value="Interferon-induced guanylate-binding protein 1 (GBP1), C-terminal domain"/>
    <property type="match status" value="1"/>
</dbReference>
<comment type="caution">
    <text evidence="7">The sequence shown here is derived from an EMBL/GenBank/DDBJ whole genome shotgun (WGS) entry which is preliminary data.</text>
</comment>
<evidence type="ECO:0000256" key="2">
    <source>
        <dbReference type="ARBA" id="ARBA00022801"/>
    </source>
</evidence>
<accession>A0A9J6HAF7</accession>
<dbReference type="InterPro" id="IPR015894">
    <property type="entry name" value="Guanylate-bd_N"/>
</dbReference>
<keyword evidence="8" id="KW-1185">Reference proteome</keyword>
<dbReference type="GO" id="GO:0003924">
    <property type="term" value="F:GTPase activity"/>
    <property type="evidence" value="ECO:0007669"/>
    <property type="project" value="InterPro"/>
</dbReference>
<gene>
    <name evidence="7" type="ORF">HPB48_026693</name>
</gene>
<evidence type="ECO:0000256" key="3">
    <source>
        <dbReference type="ARBA" id="ARBA00023134"/>
    </source>
</evidence>
<sequence>MSPVVFCAHRSDETSEPVKTARLVQILRTNDNHGLSLDEEALGRILLDDNVKGKPVVVVSVAGAVSTGKSFLLDLLLRYMHTGGHGDWLGDPSAPLGGFCGRDAYDHESTGIFVWDEIFMVTRSNGQQLAVLFMYTDWDFDAFATVENCTKLLALSTMTSSVQVYNLSHNITRRDLKQLLFLEKHGMMGEQGKREEPFQELLFLVRDWSEQCDAGYGAEGGQAFLQRRLQELEKQERKLKHLQMKIWSCFKKIRCFLMPHPCSEVATTPSFDGPSTDVEFKKQLQALSSSILAPDKLLVKEINGKEITCQELMSYFQVYVNAFKAHTLEGRESKFEVRNGHFVTLWPKVDFVAELFQVIEELNTLVAAATADYTSAMEKLCGEDNAYLSQTTLESHHRRQRESARKWFSDRIGRPGEEVPQRSLDALTQVIDQMFETFAMRNKKKMALATVRTQATLCATVLAFYLLSGTLALLGVGSIANYCKVLVGLSFIGLFLWSYNQLTGSMPDAGNLIDNIVAIIWTSVSGGDVPFADFVFE</sequence>
<dbReference type="EMBL" id="JABSTR010002917">
    <property type="protein sequence ID" value="KAH9384683.1"/>
    <property type="molecule type" value="Genomic_DNA"/>
</dbReference>
<dbReference type="AlphaFoldDB" id="A0A9J6HAF7"/>
<keyword evidence="3" id="KW-0342">GTP-binding</keyword>
<dbReference type="Proteomes" id="UP000821853">
    <property type="component" value="Unassembled WGS sequence"/>
</dbReference>
<evidence type="ECO:0000313" key="8">
    <source>
        <dbReference type="Proteomes" id="UP000821853"/>
    </source>
</evidence>
<dbReference type="Gene3D" id="1.20.58.420">
    <property type="entry name" value="AHSP"/>
    <property type="match status" value="1"/>
</dbReference>
<dbReference type="InterPro" id="IPR027417">
    <property type="entry name" value="P-loop_NTPase"/>
</dbReference>
<dbReference type="Gene3D" id="3.40.50.300">
    <property type="entry name" value="P-loop containing nucleotide triphosphate hydrolases"/>
    <property type="match status" value="1"/>
</dbReference>
<name>A0A9J6HAF7_HAELO</name>
<keyword evidence="5" id="KW-1133">Transmembrane helix</keyword>